<keyword evidence="7" id="KW-0238">DNA-binding</keyword>
<organism evidence="12 13">
    <name type="scientific">Basidiobolus meristosporus CBS 931.73</name>
    <dbReference type="NCBI Taxonomy" id="1314790"/>
    <lineage>
        <taxon>Eukaryota</taxon>
        <taxon>Fungi</taxon>
        <taxon>Fungi incertae sedis</taxon>
        <taxon>Zoopagomycota</taxon>
        <taxon>Entomophthoromycotina</taxon>
        <taxon>Basidiobolomycetes</taxon>
        <taxon>Basidiobolales</taxon>
        <taxon>Basidiobolaceae</taxon>
        <taxon>Basidiobolus</taxon>
    </lineage>
</organism>
<dbReference type="GO" id="GO:0000977">
    <property type="term" value="F:RNA polymerase II transcription regulatory region sequence-specific DNA binding"/>
    <property type="evidence" value="ECO:0007669"/>
    <property type="project" value="TreeGrafter"/>
</dbReference>
<gene>
    <name evidence="12" type="ORF">K493DRAFT_325466</name>
</gene>
<feature type="domain" description="Zn(2)-C6 fungal-type" evidence="11">
    <location>
        <begin position="59"/>
        <end position="88"/>
    </location>
</feature>
<dbReference type="AlphaFoldDB" id="A0A1Y1Y1G5"/>
<feature type="compositionally biased region" description="Low complexity" evidence="10">
    <location>
        <begin position="1"/>
        <end position="23"/>
    </location>
</feature>
<dbReference type="SMART" id="SM00066">
    <property type="entry name" value="GAL4"/>
    <property type="match status" value="1"/>
</dbReference>
<dbReference type="GO" id="GO:0000981">
    <property type="term" value="F:DNA-binding transcription factor activity, RNA polymerase II-specific"/>
    <property type="evidence" value="ECO:0007669"/>
    <property type="project" value="InterPro"/>
</dbReference>
<evidence type="ECO:0000256" key="5">
    <source>
        <dbReference type="ARBA" id="ARBA00022833"/>
    </source>
</evidence>
<dbReference type="InterPro" id="IPR050335">
    <property type="entry name" value="ERT1_acuK_gluconeogen_tf"/>
</dbReference>
<evidence type="ECO:0000256" key="2">
    <source>
        <dbReference type="ARBA" id="ARBA00010855"/>
    </source>
</evidence>
<evidence type="ECO:0000256" key="1">
    <source>
        <dbReference type="ARBA" id="ARBA00004123"/>
    </source>
</evidence>
<evidence type="ECO:0000313" key="12">
    <source>
        <dbReference type="EMBL" id="ORX91853.1"/>
    </source>
</evidence>
<dbReference type="InParanoid" id="A0A1Y1Y1G5"/>
<accession>A0A1Y1Y1G5</accession>
<keyword evidence="13" id="KW-1185">Reference proteome</keyword>
<name>A0A1Y1Y1G5_9FUNG</name>
<dbReference type="InterPro" id="IPR036864">
    <property type="entry name" value="Zn2-C6_fun-type_DNA-bd_sf"/>
</dbReference>
<dbReference type="GO" id="GO:0009267">
    <property type="term" value="P:cellular response to starvation"/>
    <property type="evidence" value="ECO:0007669"/>
    <property type="project" value="TreeGrafter"/>
</dbReference>
<dbReference type="PANTHER" id="PTHR47659:SF1">
    <property type="entry name" value="TRANSCRIPTION ACTIVATOR OF GLUCONEOGENESIS ERT1"/>
    <property type="match status" value="1"/>
</dbReference>
<evidence type="ECO:0000256" key="3">
    <source>
        <dbReference type="ARBA" id="ARBA00022432"/>
    </source>
</evidence>
<feature type="region of interest" description="Disordered" evidence="10">
    <location>
        <begin position="1"/>
        <end position="25"/>
    </location>
</feature>
<evidence type="ECO:0000256" key="10">
    <source>
        <dbReference type="SAM" id="MobiDB-lite"/>
    </source>
</evidence>
<dbReference type="PROSITE" id="PS50048">
    <property type="entry name" value="ZN2_CY6_FUNGAL_2"/>
    <property type="match status" value="1"/>
</dbReference>
<keyword evidence="3" id="KW-0312">Gluconeogenesis</keyword>
<dbReference type="SUPFAM" id="SSF57701">
    <property type="entry name" value="Zn2/Cys6 DNA-binding domain"/>
    <property type="match status" value="1"/>
</dbReference>
<reference evidence="12 13" key="1">
    <citation type="submission" date="2016-07" db="EMBL/GenBank/DDBJ databases">
        <title>Pervasive Adenine N6-methylation of Active Genes in Fungi.</title>
        <authorList>
            <consortium name="DOE Joint Genome Institute"/>
            <person name="Mondo S.J."/>
            <person name="Dannebaum R.O."/>
            <person name="Kuo R.C."/>
            <person name="Labutti K."/>
            <person name="Haridas S."/>
            <person name="Kuo A."/>
            <person name="Salamov A."/>
            <person name="Ahrendt S.R."/>
            <person name="Lipzen A."/>
            <person name="Sullivan W."/>
            <person name="Andreopoulos W.B."/>
            <person name="Clum A."/>
            <person name="Lindquist E."/>
            <person name="Daum C."/>
            <person name="Ramamoorthy G.K."/>
            <person name="Gryganskyi A."/>
            <person name="Culley D."/>
            <person name="Magnuson J.K."/>
            <person name="James T.Y."/>
            <person name="O'Malley M.A."/>
            <person name="Stajich J.E."/>
            <person name="Spatafora J.W."/>
            <person name="Visel A."/>
            <person name="Grigoriev I.V."/>
        </authorList>
    </citation>
    <scope>NUCLEOTIDE SEQUENCE [LARGE SCALE GENOMIC DNA]</scope>
    <source>
        <strain evidence="12 13">CBS 931.73</strain>
    </source>
</reference>
<evidence type="ECO:0000256" key="6">
    <source>
        <dbReference type="ARBA" id="ARBA00023015"/>
    </source>
</evidence>
<keyword evidence="4" id="KW-0479">Metal-binding</keyword>
<evidence type="ECO:0000259" key="11">
    <source>
        <dbReference type="PROSITE" id="PS50048"/>
    </source>
</evidence>
<dbReference type="InterPro" id="IPR056751">
    <property type="entry name" value="PAS_13"/>
</dbReference>
<dbReference type="STRING" id="1314790.A0A1Y1Y1G5"/>
<dbReference type="PANTHER" id="PTHR47659">
    <property type="entry name" value="ZN(II)2CYS6 TRANSCRIPTION FACTOR (EUROFUNG)-RELATED"/>
    <property type="match status" value="1"/>
</dbReference>
<comment type="subcellular location">
    <subcellularLocation>
        <location evidence="1">Nucleus</location>
    </subcellularLocation>
</comment>
<evidence type="ECO:0000256" key="9">
    <source>
        <dbReference type="ARBA" id="ARBA00023242"/>
    </source>
</evidence>
<keyword evidence="9" id="KW-0539">Nucleus</keyword>
<evidence type="ECO:0000256" key="4">
    <source>
        <dbReference type="ARBA" id="ARBA00022723"/>
    </source>
</evidence>
<evidence type="ECO:0000256" key="8">
    <source>
        <dbReference type="ARBA" id="ARBA00023163"/>
    </source>
</evidence>
<dbReference type="GO" id="GO:0005634">
    <property type="term" value="C:nucleus"/>
    <property type="evidence" value="ECO:0007669"/>
    <property type="project" value="UniProtKB-SubCell"/>
</dbReference>
<dbReference type="CDD" id="cd00067">
    <property type="entry name" value="GAL4"/>
    <property type="match status" value="1"/>
</dbReference>
<comment type="similarity">
    <text evidence="2">Belongs to the ERT1/acuK family.</text>
</comment>
<protein>
    <recommendedName>
        <fullName evidence="11">Zn(2)-C6 fungal-type domain-containing protein</fullName>
    </recommendedName>
</protein>
<dbReference type="Pfam" id="PF24990">
    <property type="entry name" value="PAS_13"/>
    <property type="match status" value="2"/>
</dbReference>
<keyword evidence="8" id="KW-0804">Transcription</keyword>
<evidence type="ECO:0000256" key="7">
    <source>
        <dbReference type="ARBA" id="ARBA00023125"/>
    </source>
</evidence>
<dbReference type="EMBL" id="MCFE01000302">
    <property type="protein sequence ID" value="ORX91853.1"/>
    <property type="molecule type" value="Genomic_DNA"/>
</dbReference>
<proteinExistence type="inferred from homology"/>
<dbReference type="InterPro" id="IPR001138">
    <property type="entry name" value="Zn2Cys6_DnaBD"/>
</dbReference>
<dbReference type="OrthoDB" id="2538135at2759"/>
<sequence>MAQVISSSLTSSNSTYNSGTLTNHNQNILSNQVSPENNEVSENALENPAQKKKKKATRACFHCQKAHLTCDDSRPCQRCIKRNLAGSCKDGVRKKAKYLQDAYDESPEPAVSDSIGSSEMFNNYQIKHNHGFDSEALNLEYSMLSTMLANPTSTGLPDPATWGAISEVPTHNLFAISNMMQRSPTMINTVPAISAIYHNPTAPFNYTEGFHYLLRYIRERMDKDAIMRICKAMAIFRPSFIILIKNLTEEDLIFMEKSFQRITLEFEKLISFSGTPTILWRRTGQIALVGKEFSLLTQWSKEDLLSKPTYIYELMDNNSAVNYWEKFATHAFDNSEQSVMTKCTLISSTGRAVPCTFCFTFKRDIFDIPLAIVGNFLPILG</sequence>
<dbReference type="GO" id="GO:0006094">
    <property type="term" value="P:gluconeogenesis"/>
    <property type="evidence" value="ECO:0007669"/>
    <property type="project" value="UniProtKB-KW"/>
</dbReference>
<keyword evidence="5" id="KW-0862">Zinc</keyword>
<dbReference type="Proteomes" id="UP000193498">
    <property type="component" value="Unassembled WGS sequence"/>
</dbReference>
<dbReference type="Gene3D" id="4.10.240.10">
    <property type="entry name" value="Zn(2)-C6 fungal-type DNA-binding domain"/>
    <property type="match status" value="1"/>
</dbReference>
<comment type="caution">
    <text evidence="12">The sequence shown here is derived from an EMBL/GenBank/DDBJ whole genome shotgun (WGS) entry which is preliminary data.</text>
</comment>
<dbReference type="GO" id="GO:0008270">
    <property type="term" value="F:zinc ion binding"/>
    <property type="evidence" value="ECO:0007669"/>
    <property type="project" value="InterPro"/>
</dbReference>
<evidence type="ECO:0000313" key="13">
    <source>
        <dbReference type="Proteomes" id="UP000193498"/>
    </source>
</evidence>
<keyword evidence="6" id="KW-0805">Transcription regulation</keyword>